<dbReference type="GeneID" id="63209870"/>
<dbReference type="EMBL" id="MH576973">
    <property type="protein sequence ID" value="AXH67863.1"/>
    <property type="molecule type" value="Genomic_DNA"/>
</dbReference>
<evidence type="ECO:0000313" key="1">
    <source>
        <dbReference type="EMBL" id="AXH67863.1"/>
    </source>
</evidence>
<keyword evidence="2" id="KW-1185">Reference proteome</keyword>
<proteinExistence type="predicted"/>
<dbReference type="RefSeq" id="YP_010013287.1">
    <property type="nucleotide sequence ID" value="NC_053510.1"/>
</dbReference>
<evidence type="ECO:0000313" key="2">
    <source>
        <dbReference type="Proteomes" id="UP000258832"/>
    </source>
</evidence>
<dbReference type="KEGG" id="vg:63209870"/>
<reference evidence="2" key="1">
    <citation type="submission" date="2018-07" db="EMBL/GenBank/DDBJ databases">
        <authorList>
            <person name="Quirk P.G."/>
            <person name="Krulwich T.A."/>
        </authorList>
    </citation>
    <scope>NUCLEOTIDE SEQUENCE [LARGE SCALE GENOMIC DNA]</scope>
</reference>
<sequence>MASKLVVEAVAKYLEAKGDSSNADRFYPVPNRAMRRALRFSGNRQLIPGANGKPATFYQPQRSRIQRGISRPGVRGKVLTEGLKPIFVDGDDRMDLSEFYEQAAA</sequence>
<organism evidence="1 2">
    <name type="scientific">Mycobacterium phage Bromden</name>
    <dbReference type="NCBI Taxonomy" id="2283252"/>
    <lineage>
        <taxon>Viruses</taxon>
        <taxon>Duplodnaviria</taxon>
        <taxon>Heunggongvirae</taxon>
        <taxon>Uroviricota</taxon>
        <taxon>Caudoviricetes</taxon>
        <taxon>Vilmaviridae</taxon>
        <taxon>Lclasvirinae</taxon>
        <taxon>Bromdenvirus</taxon>
        <taxon>Bromdenvirus bromden</taxon>
    </lineage>
</organism>
<accession>A0A345MBJ2</accession>
<protein>
    <submittedName>
        <fullName evidence="1">Uncharacterized protein</fullName>
    </submittedName>
</protein>
<gene>
    <name evidence="1" type="primary">57</name>
    <name evidence="1" type="ORF">SEA_BROMDEN_57</name>
</gene>
<name>A0A345MBJ2_9CAUD</name>
<dbReference type="Proteomes" id="UP000258832">
    <property type="component" value="Segment"/>
</dbReference>